<organism evidence="1 2">
    <name type="scientific">Harryflintia acetispora</name>
    <dbReference type="NCBI Taxonomy" id="1849041"/>
    <lineage>
        <taxon>Bacteria</taxon>
        <taxon>Bacillati</taxon>
        <taxon>Bacillota</taxon>
        <taxon>Clostridia</taxon>
        <taxon>Eubacteriales</taxon>
        <taxon>Oscillospiraceae</taxon>
        <taxon>Harryflintia</taxon>
    </lineage>
</organism>
<proteinExistence type="predicted"/>
<reference evidence="1 2" key="1">
    <citation type="submission" date="2019-03" db="EMBL/GenBank/DDBJ databases">
        <title>Genomic Encyclopedia of Type Strains, Phase IV (KMG-IV): sequencing the most valuable type-strain genomes for metagenomic binning, comparative biology and taxonomic classification.</title>
        <authorList>
            <person name="Goeker M."/>
        </authorList>
    </citation>
    <scope>NUCLEOTIDE SEQUENCE [LARGE SCALE GENOMIC DNA]</scope>
    <source>
        <strain evidence="1 2">DSM 100433</strain>
    </source>
</reference>
<gene>
    <name evidence="1" type="ORF">EDD78_11433</name>
</gene>
<sequence>MNEIYSGLGDYFSFGFADVSQAGYFDGLPKEIRQAVLQNQSRFHSFEEMKTYAEKQKHKHKGKKK</sequence>
<accession>A0A9X8UGN3</accession>
<comment type="caution">
    <text evidence="1">The sequence shown here is derived from an EMBL/GenBank/DDBJ whole genome shotgun (WGS) entry which is preliminary data.</text>
</comment>
<evidence type="ECO:0000313" key="2">
    <source>
        <dbReference type="Proteomes" id="UP000294682"/>
    </source>
</evidence>
<dbReference type="RefSeq" id="WP_132085229.1">
    <property type="nucleotide sequence ID" value="NZ_JADNAH010000040.1"/>
</dbReference>
<evidence type="ECO:0000313" key="1">
    <source>
        <dbReference type="EMBL" id="TCL41328.1"/>
    </source>
</evidence>
<dbReference type="AlphaFoldDB" id="A0A9X8UGN3"/>
<dbReference type="EMBL" id="SLUK01000014">
    <property type="protein sequence ID" value="TCL41328.1"/>
    <property type="molecule type" value="Genomic_DNA"/>
</dbReference>
<keyword evidence="2" id="KW-1185">Reference proteome</keyword>
<name>A0A9X8UGN3_9FIRM</name>
<protein>
    <submittedName>
        <fullName evidence="1">Uncharacterized protein</fullName>
    </submittedName>
</protein>
<dbReference type="Proteomes" id="UP000294682">
    <property type="component" value="Unassembled WGS sequence"/>
</dbReference>